<dbReference type="PANTHER" id="PTHR36166">
    <property type="entry name" value="CHROMOSOME 9, WHOLE GENOME SHOTGUN SEQUENCE"/>
    <property type="match status" value="1"/>
</dbReference>
<name>A0ABU2FSK9_9EURY</name>
<dbReference type="CDD" id="cd07822">
    <property type="entry name" value="SRPBCC_4"/>
    <property type="match status" value="1"/>
</dbReference>
<gene>
    <name evidence="2" type="ORF">NDI86_13980</name>
</gene>
<accession>A0ABU2FSK9</accession>
<dbReference type="Gene3D" id="3.30.530.20">
    <property type="match status" value="1"/>
</dbReference>
<protein>
    <submittedName>
        <fullName evidence="2">SRPBCC domain-containing protein</fullName>
    </submittedName>
</protein>
<evidence type="ECO:0000313" key="3">
    <source>
        <dbReference type="Proteomes" id="UP001268864"/>
    </source>
</evidence>
<proteinExistence type="predicted"/>
<dbReference type="Proteomes" id="UP001268864">
    <property type="component" value="Unassembled WGS sequence"/>
</dbReference>
<feature type="region of interest" description="Disordered" evidence="1">
    <location>
        <begin position="139"/>
        <end position="160"/>
    </location>
</feature>
<dbReference type="SUPFAM" id="SSF55961">
    <property type="entry name" value="Bet v1-like"/>
    <property type="match status" value="1"/>
</dbReference>
<comment type="caution">
    <text evidence="2">The sequence shown here is derived from an EMBL/GenBank/DDBJ whole genome shotgun (WGS) entry which is preliminary data.</text>
</comment>
<dbReference type="PANTHER" id="PTHR36166:SF1">
    <property type="entry name" value="SRPBCC DOMAIN-CONTAINING PROTEIN"/>
    <property type="match status" value="1"/>
</dbReference>
<dbReference type="InterPro" id="IPR019587">
    <property type="entry name" value="Polyketide_cyclase/dehydratase"/>
</dbReference>
<evidence type="ECO:0000256" key="1">
    <source>
        <dbReference type="SAM" id="MobiDB-lite"/>
    </source>
</evidence>
<dbReference type="InterPro" id="IPR023393">
    <property type="entry name" value="START-like_dom_sf"/>
</dbReference>
<keyword evidence="3" id="KW-1185">Reference proteome</keyword>
<evidence type="ECO:0000313" key="2">
    <source>
        <dbReference type="EMBL" id="MDS0283237.1"/>
    </source>
</evidence>
<reference evidence="2 3" key="1">
    <citation type="submission" date="2022-06" db="EMBL/GenBank/DDBJ databases">
        <title>Halomicroarcula sp. a new haloarchaeum isolate from saline soil.</title>
        <authorList>
            <person name="Strakova D."/>
            <person name="Galisteo C."/>
            <person name="Sanchez-Porro C."/>
            <person name="Ventosa A."/>
        </authorList>
    </citation>
    <scope>NUCLEOTIDE SEQUENCE [LARGE SCALE GENOMIC DNA]</scope>
    <source>
        <strain evidence="2 3">S3CR25-11</strain>
    </source>
</reference>
<dbReference type="RefSeq" id="WP_310901069.1">
    <property type="nucleotide sequence ID" value="NZ_JAMQOS010000004.1"/>
</dbReference>
<sequence>MPEVSVSVDVPAAPEIVWSVLTDTEAYPQWNTLLSVRGEYAVGETVAVRLSVPGLPTVPISPEITAVEPERALRWRSRLFGIEAEHAFLLAPLDGGGTRFVQTEQFSGAMAGPVVRRFERRIRRGFEQMNVGLRRRAIERSEASDRSTDDATADAGNEVS</sequence>
<organism evidence="2 3">
    <name type="scientific">Haloarcula onubensis</name>
    <dbReference type="NCBI Taxonomy" id="2950539"/>
    <lineage>
        <taxon>Archaea</taxon>
        <taxon>Methanobacteriati</taxon>
        <taxon>Methanobacteriota</taxon>
        <taxon>Stenosarchaea group</taxon>
        <taxon>Halobacteria</taxon>
        <taxon>Halobacteriales</taxon>
        <taxon>Haloarculaceae</taxon>
        <taxon>Haloarcula</taxon>
    </lineage>
</organism>
<dbReference type="Pfam" id="PF10604">
    <property type="entry name" value="Polyketide_cyc2"/>
    <property type="match status" value="1"/>
</dbReference>
<dbReference type="EMBL" id="JAMQOS010000004">
    <property type="protein sequence ID" value="MDS0283237.1"/>
    <property type="molecule type" value="Genomic_DNA"/>
</dbReference>
<feature type="compositionally biased region" description="Basic and acidic residues" evidence="1">
    <location>
        <begin position="139"/>
        <end position="149"/>
    </location>
</feature>